<dbReference type="Proteomes" id="UP000190696">
    <property type="component" value="Unassembled WGS sequence"/>
</dbReference>
<comment type="caution">
    <text evidence="2">The sequence shown here is derived from an EMBL/GenBank/DDBJ whole genome shotgun (WGS) entry which is preliminary data.</text>
</comment>
<accession>A0A1S9TFZ5</accession>
<proteinExistence type="predicted"/>
<evidence type="ECO:0000313" key="2">
    <source>
        <dbReference type="EMBL" id="OOR08659.1"/>
    </source>
</evidence>
<organism evidence="2 3">
    <name type="scientific">Bacillus mycoides</name>
    <dbReference type="NCBI Taxonomy" id="1405"/>
    <lineage>
        <taxon>Bacteria</taxon>
        <taxon>Bacillati</taxon>
        <taxon>Bacillota</taxon>
        <taxon>Bacilli</taxon>
        <taxon>Bacillales</taxon>
        <taxon>Bacillaceae</taxon>
        <taxon>Bacillus</taxon>
        <taxon>Bacillus cereus group</taxon>
    </lineage>
</organism>
<name>A0A1S9TFZ5_BACMY</name>
<keyword evidence="1" id="KW-0812">Transmembrane</keyword>
<keyword evidence="1" id="KW-0472">Membrane</keyword>
<dbReference type="EMBL" id="MUAI01000001">
    <property type="protein sequence ID" value="OOR08659.1"/>
    <property type="molecule type" value="Genomic_DNA"/>
</dbReference>
<protein>
    <submittedName>
        <fullName evidence="2">Uncharacterized protein</fullName>
    </submittedName>
</protein>
<keyword evidence="1" id="KW-1133">Transmembrane helix</keyword>
<gene>
    <name evidence="2" type="ORF">BW900_01595</name>
</gene>
<feature type="transmembrane region" description="Helical" evidence="1">
    <location>
        <begin position="6"/>
        <end position="26"/>
    </location>
</feature>
<evidence type="ECO:0000256" key="1">
    <source>
        <dbReference type="SAM" id="Phobius"/>
    </source>
</evidence>
<dbReference type="AlphaFoldDB" id="A0A1S9TFZ5"/>
<feature type="transmembrane region" description="Helical" evidence="1">
    <location>
        <begin position="33"/>
        <end position="52"/>
    </location>
</feature>
<reference evidence="2 3" key="1">
    <citation type="submission" date="2017-01" db="EMBL/GenBank/DDBJ databases">
        <title>Bacillus cereus isolates.</title>
        <authorList>
            <person name="Beno S.M."/>
        </authorList>
    </citation>
    <scope>NUCLEOTIDE SEQUENCE [LARGE SCALE GENOMIC DNA]</scope>
    <source>
        <strain evidence="2 3">FSL W7-1108</strain>
    </source>
</reference>
<dbReference type="RefSeq" id="WP_078175402.1">
    <property type="nucleotide sequence ID" value="NZ_JBCMNA010000016.1"/>
</dbReference>
<evidence type="ECO:0000313" key="3">
    <source>
        <dbReference type="Proteomes" id="UP000190696"/>
    </source>
</evidence>
<sequence length="88" mass="10430">MRILHVIFYHFLLWSGFSIVLTLSNGDKFHYKVILFFVFLYLAYVIACFVLHVRKQALFLTCSNCILFLIIFSIFKLTFIEIHCSSIK</sequence>
<feature type="transmembrane region" description="Helical" evidence="1">
    <location>
        <begin position="58"/>
        <end position="79"/>
    </location>
</feature>